<feature type="compositionally biased region" description="Basic and acidic residues" evidence="1">
    <location>
        <begin position="91"/>
        <end position="103"/>
    </location>
</feature>
<feature type="region of interest" description="Disordered" evidence="1">
    <location>
        <begin position="78"/>
        <end position="103"/>
    </location>
</feature>
<reference evidence="2 3" key="1">
    <citation type="submission" date="2024-05" db="EMBL/GenBank/DDBJ databases">
        <authorList>
            <person name="Wallberg A."/>
        </authorList>
    </citation>
    <scope>NUCLEOTIDE SEQUENCE [LARGE SCALE GENOMIC DNA]</scope>
</reference>
<dbReference type="EMBL" id="CAXKWB010074114">
    <property type="protein sequence ID" value="CAL4197672.1"/>
    <property type="molecule type" value="Genomic_DNA"/>
</dbReference>
<proteinExistence type="predicted"/>
<gene>
    <name evidence="2" type="ORF">MNOR_LOCUS37308</name>
</gene>
<name>A0AAV2SIT9_MEGNR</name>
<dbReference type="AlphaFoldDB" id="A0AAV2SIT9"/>
<keyword evidence="3" id="KW-1185">Reference proteome</keyword>
<sequence length="103" mass="10944">GNSGTASGGGSITATGNCNCQPMVVCASEIDKNPKDCRLSDGSNGFCCPPDNPSTSSTSQRVLVESRIQEPAPSLNRQQIDAASQKGNEMITRRKQIEDQMIR</sequence>
<evidence type="ECO:0000313" key="2">
    <source>
        <dbReference type="EMBL" id="CAL4197672.1"/>
    </source>
</evidence>
<protein>
    <submittedName>
        <fullName evidence="2">Uncharacterized protein</fullName>
    </submittedName>
</protein>
<accession>A0AAV2SIT9</accession>
<comment type="caution">
    <text evidence="2">The sequence shown here is derived from an EMBL/GenBank/DDBJ whole genome shotgun (WGS) entry which is preliminary data.</text>
</comment>
<dbReference type="Proteomes" id="UP001497623">
    <property type="component" value="Unassembled WGS sequence"/>
</dbReference>
<feature type="non-terminal residue" evidence="2">
    <location>
        <position position="1"/>
    </location>
</feature>
<evidence type="ECO:0000313" key="3">
    <source>
        <dbReference type="Proteomes" id="UP001497623"/>
    </source>
</evidence>
<feature type="compositionally biased region" description="Polar residues" evidence="1">
    <location>
        <begin position="78"/>
        <end position="87"/>
    </location>
</feature>
<evidence type="ECO:0000256" key="1">
    <source>
        <dbReference type="SAM" id="MobiDB-lite"/>
    </source>
</evidence>
<organism evidence="2 3">
    <name type="scientific">Meganyctiphanes norvegica</name>
    <name type="common">Northern krill</name>
    <name type="synonym">Thysanopoda norvegica</name>
    <dbReference type="NCBI Taxonomy" id="48144"/>
    <lineage>
        <taxon>Eukaryota</taxon>
        <taxon>Metazoa</taxon>
        <taxon>Ecdysozoa</taxon>
        <taxon>Arthropoda</taxon>
        <taxon>Crustacea</taxon>
        <taxon>Multicrustacea</taxon>
        <taxon>Malacostraca</taxon>
        <taxon>Eumalacostraca</taxon>
        <taxon>Eucarida</taxon>
        <taxon>Euphausiacea</taxon>
        <taxon>Euphausiidae</taxon>
        <taxon>Meganyctiphanes</taxon>
    </lineage>
</organism>